<comment type="caution">
    <text evidence="2">The sequence shown here is derived from an EMBL/GenBank/DDBJ whole genome shotgun (WGS) entry which is preliminary data.</text>
</comment>
<evidence type="ECO:0000256" key="1">
    <source>
        <dbReference type="SAM" id="MobiDB-lite"/>
    </source>
</evidence>
<dbReference type="OrthoDB" id="10052321at2759"/>
<feature type="region of interest" description="Disordered" evidence="1">
    <location>
        <begin position="240"/>
        <end position="313"/>
    </location>
</feature>
<dbReference type="InterPro" id="IPR021036">
    <property type="entry name" value="Ribosomal_mS45"/>
</dbReference>
<dbReference type="Pfam" id="PF12298">
    <property type="entry name" value="Bot1p"/>
    <property type="match status" value="1"/>
</dbReference>
<dbReference type="InParanoid" id="A0A1Y2ES07"/>
<feature type="compositionally biased region" description="Low complexity" evidence="1">
    <location>
        <begin position="15"/>
        <end position="55"/>
    </location>
</feature>
<accession>A0A1Y2ES07</accession>
<name>A0A1Y2ES07_9BASI</name>
<evidence type="ECO:0000313" key="2">
    <source>
        <dbReference type="EMBL" id="ORY74312.1"/>
    </source>
</evidence>
<sequence length="313" mass="33578">MESIARTALRNTLRLPSRSTPSSSRLFSSSSPSFADSPASAADSSPAEPTEAATEATEDAAPVDETVFAADTGRGGKGYRAWLSGEGARFRRGIPGKTNWLGEQPFPLNPTFSPLPPLADATKTKIYNAYLFNITNAGATDSQVVRAVSAKFGVGMERVRAVIRLKELEKRWKDEGIALQSNLLHGMESHLGVKQPGEKWRGAEDAEAAKHKLASGKTTFEMVDVEAGDSSVFLPLLAKAKRTPSSTSPSTTTRTTPTTKPQVLTVPASRPGRAATVFRDLSGTEQGTKLQKTYDSQKTKRGKPAVGRSSRRE</sequence>
<dbReference type="GO" id="GO:0005763">
    <property type="term" value="C:mitochondrial small ribosomal subunit"/>
    <property type="evidence" value="ECO:0007669"/>
    <property type="project" value="TreeGrafter"/>
</dbReference>
<dbReference type="GO" id="GO:0003735">
    <property type="term" value="F:structural constituent of ribosome"/>
    <property type="evidence" value="ECO:0007669"/>
    <property type="project" value="TreeGrafter"/>
</dbReference>
<feature type="compositionally biased region" description="Polar residues" evidence="1">
    <location>
        <begin position="283"/>
        <end position="296"/>
    </location>
</feature>
<protein>
    <submittedName>
        <fullName evidence="2">Eukaryotic mitochondrial regulator protein-domain-containing protein</fullName>
    </submittedName>
</protein>
<keyword evidence="3" id="KW-1185">Reference proteome</keyword>
<feature type="compositionally biased region" description="Basic residues" evidence="1">
    <location>
        <begin position="299"/>
        <end position="313"/>
    </location>
</feature>
<evidence type="ECO:0000313" key="3">
    <source>
        <dbReference type="Proteomes" id="UP000193467"/>
    </source>
</evidence>
<feature type="compositionally biased region" description="Low complexity" evidence="1">
    <location>
        <begin position="243"/>
        <end position="261"/>
    </location>
</feature>
<dbReference type="EMBL" id="MCGR01000042">
    <property type="protein sequence ID" value="ORY74312.1"/>
    <property type="molecule type" value="Genomic_DNA"/>
</dbReference>
<feature type="region of interest" description="Disordered" evidence="1">
    <location>
        <begin position="1"/>
        <end position="65"/>
    </location>
</feature>
<dbReference type="GO" id="GO:0032543">
    <property type="term" value="P:mitochondrial translation"/>
    <property type="evidence" value="ECO:0007669"/>
    <property type="project" value="TreeGrafter"/>
</dbReference>
<dbReference type="AlphaFoldDB" id="A0A1Y2ES07"/>
<gene>
    <name evidence="2" type="ORF">BCR35DRAFT_306778</name>
</gene>
<dbReference type="Proteomes" id="UP000193467">
    <property type="component" value="Unassembled WGS sequence"/>
</dbReference>
<dbReference type="PANTHER" id="PTHR28158:SF1">
    <property type="entry name" value="SMALL RIBOSOMAL SUBUNIT PROTEIN MS45"/>
    <property type="match status" value="1"/>
</dbReference>
<dbReference type="PANTHER" id="PTHR28158">
    <property type="entry name" value="37S RIBOSOMAL PROTEIN S35, MITOCHONDRIAL"/>
    <property type="match status" value="1"/>
</dbReference>
<reference evidence="2 3" key="1">
    <citation type="submission" date="2016-07" db="EMBL/GenBank/DDBJ databases">
        <title>Pervasive Adenine N6-methylation of Active Genes in Fungi.</title>
        <authorList>
            <consortium name="DOE Joint Genome Institute"/>
            <person name="Mondo S.J."/>
            <person name="Dannebaum R.O."/>
            <person name="Kuo R.C."/>
            <person name="Labutti K."/>
            <person name="Haridas S."/>
            <person name="Kuo A."/>
            <person name="Salamov A."/>
            <person name="Ahrendt S.R."/>
            <person name="Lipzen A."/>
            <person name="Sullivan W."/>
            <person name="Andreopoulos W.B."/>
            <person name="Clum A."/>
            <person name="Lindquist E."/>
            <person name="Daum C."/>
            <person name="Ramamoorthy G.K."/>
            <person name="Gryganskyi A."/>
            <person name="Culley D."/>
            <person name="Magnuson J.K."/>
            <person name="James T.Y."/>
            <person name="O'Malley M.A."/>
            <person name="Stajich J.E."/>
            <person name="Spatafora J.W."/>
            <person name="Visel A."/>
            <person name="Grigoriev I.V."/>
        </authorList>
    </citation>
    <scope>NUCLEOTIDE SEQUENCE [LARGE SCALE GENOMIC DNA]</scope>
    <source>
        <strain evidence="2 3">62-1032</strain>
    </source>
</reference>
<proteinExistence type="predicted"/>
<organism evidence="2 3">
    <name type="scientific">Leucosporidium creatinivorum</name>
    <dbReference type="NCBI Taxonomy" id="106004"/>
    <lineage>
        <taxon>Eukaryota</taxon>
        <taxon>Fungi</taxon>
        <taxon>Dikarya</taxon>
        <taxon>Basidiomycota</taxon>
        <taxon>Pucciniomycotina</taxon>
        <taxon>Microbotryomycetes</taxon>
        <taxon>Leucosporidiales</taxon>
        <taxon>Leucosporidium</taxon>
    </lineage>
</organism>